<protein>
    <submittedName>
        <fullName evidence="4">Uncharacterized protein</fullName>
    </submittedName>
</protein>
<feature type="compositionally biased region" description="Polar residues" evidence="3">
    <location>
        <begin position="231"/>
        <end position="243"/>
    </location>
</feature>
<dbReference type="PANTHER" id="PTHR12236">
    <property type="entry name" value="STRUCTURAL CONTITUENT OF CUTICLE"/>
    <property type="match status" value="1"/>
</dbReference>
<dbReference type="GO" id="GO:0042302">
    <property type="term" value="F:structural constituent of cuticle"/>
    <property type="evidence" value="ECO:0007669"/>
    <property type="project" value="UniProtKB-UniRule"/>
</dbReference>
<evidence type="ECO:0000313" key="4">
    <source>
        <dbReference type="EMBL" id="CAL4126759.1"/>
    </source>
</evidence>
<evidence type="ECO:0000256" key="2">
    <source>
        <dbReference type="PROSITE-ProRule" id="PRU00497"/>
    </source>
</evidence>
<dbReference type="InterPro" id="IPR031311">
    <property type="entry name" value="CHIT_BIND_RR_consensus"/>
</dbReference>
<name>A0AAV2RIT9_MEGNR</name>
<comment type="caution">
    <text evidence="4">The sequence shown here is derived from an EMBL/GenBank/DDBJ whole genome shotgun (WGS) entry which is preliminary data.</text>
</comment>
<feature type="compositionally biased region" description="Polar residues" evidence="3">
    <location>
        <begin position="455"/>
        <end position="471"/>
    </location>
</feature>
<sequence length="612" mass="69923">SVSDGNYDWSYDIRSDDDRKYHRESRTGDKVVGEYRVREADGTIRVVTYTADAKHGFQAKVEYENEDGEKVDDPNTRATNPWKYNPLNSQMKSANNINRLPHKQSNTGLKFRNTPKTFEFAGQGNLDAPKPLTSSQGNNPFNSFLSGAGAQEDMALFVSSGNAPNQNSLSNQNNRQNQFLSVTHPASRTDIKLHAFQQNFREPLGNLEEPSFIQSDYQSNTFNGHAYSRPSDVSSNLNDRSPNQRLNQNRIQTLNFAQPQNQVGYQALNQNRNPIQEIDSAGKFGNSFSQANVQGNNPFIGEIQEQPKQTIRQPSLNIRNKYSNQAINQDQIGGINPSLSNSRLNRPSVLLSEGNQKFEGPSINQYKTIREIRERITGKINSNQESNQVTNQDQHSRLHPSLSNSRFNKPSVVLGNTNKQSETSATNQFKPNDQSRVRITSNINFNQEIGIPNAFSHNNPNSHQSRFHSSNENNEYTKFKNENIVEKDVSSNLHQRQFTNNFQNINEQRQQNGNLRSESTFKPFNQIQTQFQDFENSPNQFNEPRNQYQLPINQNNEESHTGFQPNLQTDGHLNKPLNTFTRKFSNEFEENQPGNYQVRLIEDRKPFNQIRG</sequence>
<dbReference type="PROSITE" id="PS51155">
    <property type="entry name" value="CHIT_BIND_RR_2"/>
    <property type="match status" value="1"/>
</dbReference>
<feature type="non-terminal residue" evidence="4">
    <location>
        <position position="1"/>
    </location>
</feature>
<dbReference type="PANTHER" id="PTHR12236:SF79">
    <property type="entry name" value="CUTICULAR PROTEIN 50CB-RELATED"/>
    <property type="match status" value="1"/>
</dbReference>
<dbReference type="PROSITE" id="PS00233">
    <property type="entry name" value="CHIT_BIND_RR_1"/>
    <property type="match status" value="1"/>
</dbReference>
<dbReference type="InterPro" id="IPR051217">
    <property type="entry name" value="Insect_Cuticle_Struc_Prot"/>
</dbReference>
<evidence type="ECO:0000256" key="1">
    <source>
        <dbReference type="ARBA" id="ARBA00022460"/>
    </source>
</evidence>
<gene>
    <name evidence="4" type="ORF">MNOR_LOCUS25697</name>
</gene>
<dbReference type="Proteomes" id="UP001497623">
    <property type="component" value="Unassembled WGS sequence"/>
</dbReference>
<feature type="region of interest" description="Disordered" evidence="3">
    <location>
        <begin position="217"/>
        <end position="243"/>
    </location>
</feature>
<evidence type="ECO:0000256" key="3">
    <source>
        <dbReference type="SAM" id="MobiDB-lite"/>
    </source>
</evidence>
<keyword evidence="1 2" id="KW-0193">Cuticle</keyword>
<feature type="compositionally biased region" description="Polar residues" evidence="3">
    <location>
        <begin position="379"/>
        <end position="393"/>
    </location>
</feature>
<evidence type="ECO:0000313" key="5">
    <source>
        <dbReference type="Proteomes" id="UP001497623"/>
    </source>
</evidence>
<dbReference type="InterPro" id="IPR000618">
    <property type="entry name" value="Insect_cuticle"/>
</dbReference>
<dbReference type="EMBL" id="CAXKWB010024825">
    <property type="protein sequence ID" value="CAL4126759.1"/>
    <property type="molecule type" value="Genomic_DNA"/>
</dbReference>
<organism evidence="4 5">
    <name type="scientific">Meganyctiphanes norvegica</name>
    <name type="common">Northern krill</name>
    <name type="synonym">Thysanopoda norvegica</name>
    <dbReference type="NCBI Taxonomy" id="48144"/>
    <lineage>
        <taxon>Eukaryota</taxon>
        <taxon>Metazoa</taxon>
        <taxon>Ecdysozoa</taxon>
        <taxon>Arthropoda</taxon>
        <taxon>Crustacea</taxon>
        <taxon>Multicrustacea</taxon>
        <taxon>Malacostraca</taxon>
        <taxon>Eumalacostraca</taxon>
        <taxon>Eucarida</taxon>
        <taxon>Euphausiacea</taxon>
        <taxon>Euphausiidae</taxon>
        <taxon>Meganyctiphanes</taxon>
    </lineage>
</organism>
<feature type="region of interest" description="Disordered" evidence="3">
    <location>
        <begin position="1"/>
        <end position="28"/>
    </location>
</feature>
<dbReference type="AlphaFoldDB" id="A0AAV2RIT9"/>
<accession>A0AAV2RIT9</accession>
<feature type="non-terminal residue" evidence="4">
    <location>
        <position position="612"/>
    </location>
</feature>
<keyword evidence="5" id="KW-1185">Reference proteome</keyword>
<dbReference type="Pfam" id="PF00379">
    <property type="entry name" value="Chitin_bind_4"/>
    <property type="match status" value="1"/>
</dbReference>
<feature type="region of interest" description="Disordered" evidence="3">
    <location>
        <begin position="65"/>
        <end position="89"/>
    </location>
</feature>
<dbReference type="GO" id="GO:0031012">
    <property type="term" value="C:extracellular matrix"/>
    <property type="evidence" value="ECO:0007669"/>
    <property type="project" value="TreeGrafter"/>
</dbReference>
<feature type="compositionally biased region" description="Polar residues" evidence="3">
    <location>
        <begin position="401"/>
        <end position="434"/>
    </location>
</feature>
<feature type="compositionally biased region" description="Basic and acidic residues" evidence="3">
    <location>
        <begin position="11"/>
        <end position="28"/>
    </location>
</feature>
<dbReference type="GO" id="GO:0005615">
    <property type="term" value="C:extracellular space"/>
    <property type="evidence" value="ECO:0007669"/>
    <property type="project" value="TreeGrafter"/>
</dbReference>
<feature type="region of interest" description="Disordered" evidence="3">
    <location>
        <begin position="451"/>
        <end position="471"/>
    </location>
</feature>
<feature type="region of interest" description="Disordered" evidence="3">
    <location>
        <begin position="378"/>
        <end position="434"/>
    </location>
</feature>
<reference evidence="4 5" key="1">
    <citation type="submission" date="2024-05" db="EMBL/GenBank/DDBJ databases">
        <authorList>
            <person name="Wallberg A."/>
        </authorList>
    </citation>
    <scope>NUCLEOTIDE SEQUENCE [LARGE SCALE GENOMIC DNA]</scope>
</reference>
<proteinExistence type="predicted"/>